<dbReference type="PANTHER" id="PTHR42886">
    <property type="entry name" value="RE40534P-RELATED"/>
    <property type="match status" value="1"/>
</dbReference>
<evidence type="ECO:0000313" key="1">
    <source>
        <dbReference type="EMBL" id="GJT20372.1"/>
    </source>
</evidence>
<organism evidence="1 2">
    <name type="scientific">Tanacetum coccineum</name>
    <dbReference type="NCBI Taxonomy" id="301880"/>
    <lineage>
        <taxon>Eukaryota</taxon>
        <taxon>Viridiplantae</taxon>
        <taxon>Streptophyta</taxon>
        <taxon>Embryophyta</taxon>
        <taxon>Tracheophyta</taxon>
        <taxon>Spermatophyta</taxon>
        <taxon>Magnoliopsida</taxon>
        <taxon>eudicotyledons</taxon>
        <taxon>Gunneridae</taxon>
        <taxon>Pentapetalae</taxon>
        <taxon>asterids</taxon>
        <taxon>campanulids</taxon>
        <taxon>Asterales</taxon>
        <taxon>Asteraceae</taxon>
        <taxon>Asteroideae</taxon>
        <taxon>Anthemideae</taxon>
        <taxon>Anthemidinae</taxon>
        <taxon>Tanacetum</taxon>
    </lineage>
</organism>
<comment type="caution">
    <text evidence="1">The sequence shown here is derived from an EMBL/GenBank/DDBJ whole genome shotgun (WGS) entry which is preliminary data.</text>
</comment>
<evidence type="ECO:0000313" key="2">
    <source>
        <dbReference type="Proteomes" id="UP001151760"/>
    </source>
</evidence>
<name>A0ABQ5C2R1_9ASTR</name>
<keyword evidence="2" id="KW-1185">Reference proteome</keyword>
<gene>
    <name evidence="1" type="ORF">Tco_0890309</name>
</gene>
<protein>
    <submittedName>
        <fullName evidence="1">Uncharacterized protein</fullName>
    </submittedName>
</protein>
<dbReference type="EMBL" id="BQNB010013797">
    <property type="protein sequence ID" value="GJT20372.1"/>
    <property type="molecule type" value="Genomic_DNA"/>
</dbReference>
<reference evidence="1" key="1">
    <citation type="journal article" date="2022" name="Int. J. Mol. Sci.">
        <title>Draft Genome of Tanacetum Coccineum: Genomic Comparison of Closely Related Tanacetum-Family Plants.</title>
        <authorList>
            <person name="Yamashiro T."/>
            <person name="Shiraishi A."/>
            <person name="Nakayama K."/>
            <person name="Satake H."/>
        </authorList>
    </citation>
    <scope>NUCLEOTIDE SEQUENCE</scope>
</reference>
<dbReference type="Proteomes" id="UP001151760">
    <property type="component" value="Unassembled WGS sequence"/>
</dbReference>
<proteinExistence type="predicted"/>
<sequence length="195" mass="21491">MINPRKGEIQESSTIMSLAYALEKEGVTAFRFDFAGNGEGGNVVLLYVSKYLDVHRVINVSGRYKTEGGVEERWGKGYLQKVKEDSFIDVKFRTGEVLHRVIEESLMDRLDTTMHEACLQIDKDCNDPTSPSTWPTNLSDLVSVGSMVVPTPISPPGTANSLLSPSLLVLEIYASDNLRECGWAALAFLKCSILA</sequence>
<dbReference type="PANTHER" id="PTHR42886:SF82">
    <property type="entry name" value="FERULOYL ESTERASE"/>
    <property type="match status" value="1"/>
</dbReference>
<reference evidence="1" key="2">
    <citation type="submission" date="2022-01" db="EMBL/GenBank/DDBJ databases">
        <authorList>
            <person name="Yamashiro T."/>
            <person name="Shiraishi A."/>
            <person name="Satake H."/>
            <person name="Nakayama K."/>
        </authorList>
    </citation>
    <scope>NUCLEOTIDE SEQUENCE</scope>
</reference>
<accession>A0ABQ5C2R1</accession>